<evidence type="ECO:0008006" key="4">
    <source>
        <dbReference type="Google" id="ProtNLM"/>
    </source>
</evidence>
<evidence type="ECO:0000256" key="1">
    <source>
        <dbReference type="SAM" id="SignalP"/>
    </source>
</evidence>
<keyword evidence="3" id="KW-1185">Reference proteome</keyword>
<evidence type="ECO:0000313" key="3">
    <source>
        <dbReference type="Proteomes" id="UP000321204"/>
    </source>
</evidence>
<organism evidence="2 3">
    <name type="scientific">Flavisolibacter ginsenosidimutans</name>
    <dbReference type="NCBI Taxonomy" id="661481"/>
    <lineage>
        <taxon>Bacteria</taxon>
        <taxon>Pseudomonadati</taxon>
        <taxon>Bacteroidota</taxon>
        <taxon>Chitinophagia</taxon>
        <taxon>Chitinophagales</taxon>
        <taxon>Chitinophagaceae</taxon>
        <taxon>Flavisolibacter</taxon>
    </lineage>
</organism>
<dbReference type="AlphaFoldDB" id="A0A5B8UFD2"/>
<feature type="signal peptide" evidence="1">
    <location>
        <begin position="1"/>
        <end position="20"/>
    </location>
</feature>
<feature type="chain" id="PRO_5023017392" description="Porin" evidence="1">
    <location>
        <begin position="21"/>
        <end position="332"/>
    </location>
</feature>
<dbReference type="OrthoDB" id="871919at2"/>
<sequence>MLRKLSFTILGFCLATFCFAQKGKDSLAVDTTFTDYDELFSELDKLIDSLTSPHSFTLVNVSFGQSFLAFETKDNRSETRRRFMYSPSAGYYDKAGYGIGAGASVVNDGTGLNPYQFSVTGSYDFQKNKAFITGLSLTHYVTKKSLPFYTSPLQNEAYAYFTYRKLWFKPSAGFSYGWGSRANFKEVEEKIQNINLAQRGFTRINTNEKVIDVNLVTSVRHDFYFLNVLASDYIRLTPQFSFISGSQQFGFNQTSNTYATVRRTGNSILYNTENVAFDNNVYFQPISLTAFFKAEYAKGKFFIQPQVMFDYYFPATSNNFTTAFLVNTGVVF</sequence>
<protein>
    <recommendedName>
        <fullName evidence="4">Porin</fullName>
    </recommendedName>
</protein>
<gene>
    <name evidence="2" type="ORF">FSB75_03555</name>
</gene>
<accession>A0A5B8UFD2</accession>
<proteinExistence type="predicted"/>
<dbReference type="Proteomes" id="UP000321204">
    <property type="component" value="Chromosome"/>
</dbReference>
<name>A0A5B8UFD2_9BACT</name>
<dbReference type="EMBL" id="CP042433">
    <property type="protein sequence ID" value="QEC55016.1"/>
    <property type="molecule type" value="Genomic_DNA"/>
</dbReference>
<evidence type="ECO:0000313" key="2">
    <source>
        <dbReference type="EMBL" id="QEC55016.1"/>
    </source>
</evidence>
<dbReference type="KEGG" id="fgg:FSB75_03555"/>
<reference evidence="2 3" key="1">
    <citation type="journal article" date="2015" name="Int. J. Syst. Evol. Microbiol.">
        <title>Flavisolibacter ginsenosidimutans sp. nov., with ginsenoside-converting activity isolated from soil used for cultivating ginseng.</title>
        <authorList>
            <person name="Zhao Y."/>
            <person name="Liu Q."/>
            <person name="Kang M.S."/>
            <person name="Jin F."/>
            <person name="Yu H."/>
            <person name="Im W.T."/>
        </authorList>
    </citation>
    <scope>NUCLEOTIDE SEQUENCE [LARGE SCALE GENOMIC DNA]</scope>
    <source>
        <strain evidence="2 3">Gsoil 636</strain>
    </source>
</reference>
<keyword evidence="1" id="KW-0732">Signal</keyword>
<dbReference type="RefSeq" id="WP_146782865.1">
    <property type="nucleotide sequence ID" value="NZ_BAABIO010000006.1"/>
</dbReference>